<dbReference type="OrthoDB" id="7401736at2"/>
<comment type="caution">
    <text evidence="1">The sequence shown here is derived from an EMBL/GenBank/DDBJ whole genome shotgun (WGS) entry which is preliminary data.</text>
</comment>
<sequence length="261" mass="30549">MALNIVRFIKSFFNPEKKDAKGRVSVGWLIDAPSAGLIYDPPRRVKSAALCKHAKSASRCPAVLDLEARYFEIPCPFDLHLRIAKDKEGRWCIQNMADETSGIRPGRVQQQVHLINESEWRHPDRPMLQIGAPYRFVTDDVVYLTQCDPFMDYKARGWPGMVFGGRFPAHIWPRSLMWAFEWHDLTRPLVLKRGDPWFYVYFESETPDKKVRLVQAEMTQELTRYTRQIDGVTNYVNQTYSLFERAVQERPARLLTVREQR</sequence>
<dbReference type="AlphaFoldDB" id="A0A3D9H1J7"/>
<evidence type="ECO:0000313" key="1">
    <source>
        <dbReference type="EMBL" id="RED43383.1"/>
    </source>
</evidence>
<proteinExistence type="predicted"/>
<dbReference type="RefSeq" id="WP_115939611.1">
    <property type="nucleotide sequence ID" value="NZ_QRDW01000022.1"/>
</dbReference>
<gene>
    <name evidence="1" type="ORF">DFP90_1222</name>
</gene>
<reference evidence="1 2" key="1">
    <citation type="submission" date="2018-07" db="EMBL/GenBank/DDBJ databases">
        <title>Genomic Encyclopedia of Type Strains, Phase III (KMG-III): the genomes of soil and plant-associated and newly described type strains.</title>
        <authorList>
            <person name="Whitman W."/>
        </authorList>
    </citation>
    <scope>NUCLEOTIDE SEQUENCE [LARGE SCALE GENOMIC DNA]</scope>
    <source>
        <strain evidence="1 2">CECT 8488</strain>
    </source>
</reference>
<dbReference type="EMBL" id="QRDW01000022">
    <property type="protein sequence ID" value="RED43383.1"/>
    <property type="molecule type" value="Genomic_DNA"/>
</dbReference>
<accession>A0A3D9H1J7</accession>
<dbReference type="Proteomes" id="UP000256845">
    <property type="component" value="Unassembled WGS sequence"/>
</dbReference>
<organism evidence="1 2">
    <name type="scientific">Aestuariispira insulae</name>
    <dbReference type="NCBI Taxonomy" id="1461337"/>
    <lineage>
        <taxon>Bacteria</taxon>
        <taxon>Pseudomonadati</taxon>
        <taxon>Pseudomonadota</taxon>
        <taxon>Alphaproteobacteria</taxon>
        <taxon>Rhodospirillales</taxon>
        <taxon>Kiloniellaceae</taxon>
        <taxon>Aestuariispira</taxon>
    </lineage>
</organism>
<name>A0A3D9H1J7_9PROT</name>
<evidence type="ECO:0000313" key="2">
    <source>
        <dbReference type="Proteomes" id="UP000256845"/>
    </source>
</evidence>
<keyword evidence="2" id="KW-1185">Reference proteome</keyword>
<protein>
    <submittedName>
        <fullName evidence="1">Uncharacterized protein</fullName>
    </submittedName>
</protein>